<name>A0AAE0ESN5_9CHLO</name>
<feature type="compositionally biased region" description="Basic and acidic residues" evidence="1">
    <location>
        <begin position="1"/>
        <end position="11"/>
    </location>
</feature>
<dbReference type="Proteomes" id="UP001190700">
    <property type="component" value="Unassembled WGS sequence"/>
</dbReference>
<organism evidence="2 3">
    <name type="scientific">Cymbomonas tetramitiformis</name>
    <dbReference type="NCBI Taxonomy" id="36881"/>
    <lineage>
        <taxon>Eukaryota</taxon>
        <taxon>Viridiplantae</taxon>
        <taxon>Chlorophyta</taxon>
        <taxon>Pyramimonadophyceae</taxon>
        <taxon>Pyramimonadales</taxon>
        <taxon>Pyramimonadaceae</taxon>
        <taxon>Cymbomonas</taxon>
    </lineage>
</organism>
<gene>
    <name evidence="2" type="ORF">CYMTET_50592</name>
</gene>
<proteinExistence type="predicted"/>
<evidence type="ECO:0000256" key="1">
    <source>
        <dbReference type="SAM" id="MobiDB-lite"/>
    </source>
</evidence>
<keyword evidence="3" id="KW-1185">Reference proteome</keyword>
<evidence type="ECO:0000313" key="2">
    <source>
        <dbReference type="EMBL" id="KAK3239483.1"/>
    </source>
</evidence>
<feature type="compositionally biased region" description="Gly residues" evidence="1">
    <location>
        <begin position="12"/>
        <end position="46"/>
    </location>
</feature>
<dbReference type="EMBL" id="LGRX02033903">
    <property type="protein sequence ID" value="KAK3239483.1"/>
    <property type="molecule type" value="Genomic_DNA"/>
</dbReference>
<feature type="non-terminal residue" evidence="2">
    <location>
        <position position="105"/>
    </location>
</feature>
<evidence type="ECO:0000313" key="3">
    <source>
        <dbReference type="Proteomes" id="UP001190700"/>
    </source>
</evidence>
<accession>A0AAE0ESN5</accession>
<dbReference type="AlphaFoldDB" id="A0AAE0ESN5"/>
<protein>
    <submittedName>
        <fullName evidence="2">Uncharacterized protein</fullName>
    </submittedName>
</protein>
<comment type="caution">
    <text evidence="2">The sequence shown here is derived from an EMBL/GenBank/DDBJ whole genome shotgun (WGS) entry which is preliminary data.</text>
</comment>
<reference evidence="2 3" key="1">
    <citation type="journal article" date="2015" name="Genome Biol. Evol.">
        <title>Comparative Genomics of a Bacterivorous Green Alga Reveals Evolutionary Causalities and Consequences of Phago-Mixotrophic Mode of Nutrition.</title>
        <authorList>
            <person name="Burns J.A."/>
            <person name="Paasch A."/>
            <person name="Narechania A."/>
            <person name="Kim E."/>
        </authorList>
    </citation>
    <scope>NUCLEOTIDE SEQUENCE [LARGE SCALE GENOMIC DNA]</scope>
    <source>
        <strain evidence="2 3">PLY_AMNH</strain>
    </source>
</reference>
<sequence>MEAEAKLREGRVGPGGGGPEVVGLEVGGGEEAGGEYGGGPGGGGPEGWALEGWSCGAGGGGEQQVVGWVPEAGDGVEVDLKVVAVDLEVEGSQDRERDYLCIVGC</sequence>
<feature type="region of interest" description="Disordered" evidence="1">
    <location>
        <begin position="1"/>
        <end position="50"/>
    </location>
</feature>